<dbReference type="Proteomes" id="UP000548787">
    <property type="component" value="Unassembled WGS sequence"/>
</dbReference>
<sequence>MTKNNNYAVPPTLERITVYDELEIFAKLRESQEDVKNGRTIASSVGWAELGFTNEQ</sequence>
<evidence type="ECO:0000313" key="1">
    <source>
        <dbReference type="EMBL" id="MBA3926707.1"/>
    </source>
</evidence>
<gene>
    <name evidence="1" type="ORF">HPK16_10180</name>
</gene>
<dbReference type="EMBL" id="JABJVM010000009">
    <property type="protein sequence ID" value="MBA3926707.1"/>
    <property type="molecule type" value="Genomic_DNA"/>
</dbReference>
<reference evidence="1 2" key="2">
    <citation type="submission" date="2020-08" db="EMBL/GenBank/DDBJ databases">
        <title>Listeria ohnekaius sp. nov. and Listeria portnoyii sp. nov. isolated from non-agricultural and natural environments.</title>
        <authorList>
            <person name="Weller D."/>
            <person name="Belias A.M."/>
            <person name="Liao J."/>
            <person name="Guo S."/>
            <person name="Orsi R.H."/>
            <person name="Wiedmann M."/>
        </authorList>
    </citation>
    <scope>NUCLEOTIDE SEQUENCE [LARGE SCALE GENOMIC DNA]</scope>
    <source>
        <strain evidence="1 2">FSL W9-0585</strain>
    </source>
</reference>
<name>A0A7W1T731_9LIST</name>
<evidence type="ECO:0000313" key="2">
    <source>
        <dbReference type="Proteomes" id="UP000548787"/>
    </source>
</evidence>
<dbReference type="RefSeq" id="WP_181676856.1">
    <property type="nucleotide sequence ID" value="NZ_JABJVM010000009.1"/>
</dbReference>
<comment type="caution">
    <text evidence="1">The sequence shown here is derived from an EMBL/GenBank/DDBJ whole genome shotgun (WGS) entry which is preliminary data.</text>
</comment>
<accession>A0A7W1T731</accession>
<reference evidence="1 2" key="1">
    <citation type="submission" date="2020-05" db="EMBL/GenBank/DDBJ databases">
        <authorList>
            <person name="Carlin C.R."/>
        </authorList>
    </citation>
    <scope>NUCLEOTIDE SEQUENCE [LARGE SCALE GENOMIC DNA]</scope>
    <source>
        <strain evidence="1 2">FSL W9-0585</strain>
    </source>
</reference>
<keyword evidence="2" id="KW-1185">Reference proteome</keyword>
<dbReference type="AlphaFoldDB" id="A0A7W1T731"/>
<protein>
    <submittedName>
        <fullName evidence="1">Uncharacterized protein</fullName>
    </submittedName>
</protein>
<proteinExistence type="predicted"/>
<organism evidence="1 2">
    <name type="scientific">Listeria rustica</name>
    <dbReference type="NCBI Taxonomy" id="2713503"/>
    <lineage>
        <taxon>Bacteria</taxon>
        <taxon>Bacillati</taxon>
        <taxon>Bacillota</taxon>
        <taxon>Bacilli</taxon>
        <taxon>Bacillales</taxon>
        <taxon>Listeriaceae</taxon>
        <taxon>Listeria</taxon>
    </lineage>
</organism>